<dbReference type="InterPro" id="IPR046341">
    <property type="entry name" value="SET_dom_sf"/>
</dbReference>
<dbReference type="PROSITE" id="PS50280">
    <property type="entry name" value="SET"/>
    <property type="match status" value="1"/>
</dbReference>
<accession>A0A061R8Z2</accession>
<name>A0A061R8Z2_9CHLO</name>
<evidence type="ECO:0000259" key="1">
    <source>
        <dbReference type="PROSITE" id="PS50280"/>
    </source>
</evidence>
<proteinExistence type="predicted"/>
<organism evidence="2">
    <name type="scientific">Tetraselmis sp. GSL018</name>
    <dbReference type="NCBI Taxonomy" id="582737"/>
    <lineage>
        <taxon>Eukaryota</taxon>
        <taxon>Viridiplantae</taxon>
        <taxon>Chlorophyta</taxon>
        <taxon>core chlorophytes</taxon>
        <taxon>Chlorodendrophyceae</taxon>
        <taxon>Chlorodendrales</taxon>
        <taxon>Chlorodendraceae</taxon>
        <taxon>Tetraselmis</taxon>
    </lineage>
</organism>
<dbReference type="Pfam" id="PF00856">
    <property type="entry name" value="SET"/>
    <property type="match status" value="1"/>
</dbReference>
<dbReference type="InterPro" id="IPR001214">
    <property type="entry name" value="SET_dom"/>
</dbReference>
<feature type="non-terminal residue" evidence="2">
    <location>
        <position position="1"/>
    </location>
</feature>
<dbReference type="EMBL" id="GBEZ01016858">
    <property type="protein sequence ID" value="JAC69427.1"/>
    <property type="molecule type" value="Transcribed_RNA"/>
</dbReference>
<dbReference type="Gene3D" id="2.170.270.10">
    <property type="entry name" value="SET domain"/>
    <property type="match status" value="1"/>
</dbReference>
<reference evidence="2" key="1">
    <citation type="submission" date="2014-05" db="EMBL/GenBank/DDBJ databases">
        <title>The transcriptome of the halophilic microalga Tetraselmis sp. GSL018 isolated from the Great Salt Lake, Utah.</title>
        <authorList>
            <person name="Jinkerson R.E."/>
            <person name="D'Adamo S."/>
            <person name="Posewitz M.C."/>
        </authorList>
    </citation>
    <scope>NUCLEOTIDE SEQUENCE</scope>
    <source>
        <strain evidence="2">GSL018</strain>
    </source>
</reference>
<dbReference type="AlphaFoldDB" id="A0A061R8Z2"/>
<protein>
    <recommendedName>
        <fullName evidence="1">SET domain-containing protein</fullName>
    </recommendedName>
</protein>
<feature type="domain" description="SET" evidence="1">
    <location>
        <begin position="1"/>
        <end position="129"/>
    </location>
</feature>
<dbReference type="SMART" id="SM00317">
    <property type="entry name" value="SET"/>
    <property type="match status" value="1"/>
</dbReference>
<gene>
    <name evidence="2" type="ORF">TSPGSL018_6388</name>
</gene>
<dbReference type="SUPFAM" id="SSF82199">
    <property type="entry name" value="SET domain"/>
    <property type="match status" value="1"/>
</dbReference>
<evidence type="ECO:0000313" key="2">
    <source>
        <dbReference type="EMBL" id="JAC69427.1"/>
    </source>
</evidence>
<sequence>VRPSGVHGLGVFARRPIPAGKELGSYPGVPRAPAAMAAKAQRAPSAGDYCFVTDGGVPLDPTDSEGELSAWPEGSLWPLPDDVTLARVNEPPPGRGVNAEPVTMPHSRRVVFVAIRDVAAGEELFIDYGPNFSRAGYG</sequence>